<evidence type="ECO:0000256" key="9">
    <source>
        <dbReference type="SAM" id="Coils"/>
    </source>
</evidence>
<dbReference type="NCBIfam" id="TIGR00754">
    <property type="entry name" value="bfr"/>
    <property type="match status" value="1"/>
</dbReference>
<dbReference type="PROSITE" id="PS50905">
    <property type="entry name" value="FERRITIN_LIKE"/>
    <property type="match status" value="1"/>
</dbReference>
<evidence type="ECO:0000259" key="10">
    <source>
        <dbReference type="PROSITE" id="PS50905"/>
    </source>
</evidence>
<evidence type="ECO:0000256" key="2">
    <source>
        <dbReference type="ARBA" id="ARBA00008093"/>
    </source>
</evidence>
<reference evidence="11 12" key="1">
    <citation type="submission" date="2021-08" db="EMBL/GenBank/DDBJ databases">
        <title>Comparative Genomics Analysis of the Genus Qipengyuania Reveals Extensive Genetic Diversity and Metabolic Versatility, Including the Description of Fifteen Novel Species.</title>
        <authorList>
            <person name="Liu Y."/>
        </authorList>
    </citation>
    <scope>NUCLEOTIDE SEQUENCE [LARGE SCALE GENOMIC DNA]</scope>
    <source>
        <strain evidence="11 12">1NDH17</strain>
    </source>
</reference>
<dbReference type="RefSeq" id="WP_040965055.1">
    <property type="nucleotide sequence ID" value="NZ_JAIGNK010000002.1"/>
</dbReference>
<keyword evidence="3 7" id="KW-0409">Iron storage</keyword>
<comment type="cofactor">
    <cofactor evidence="1">
        <name>heme b</name>
        <dbReference type="ChEBI" id="CHEBI:60344"/>
    </cofactor>
</comment>
<feature type="domain" description="Ferritin-like diiron" evidence="10">
    <location>
        <begin position="1"/>
        <end position="145"/>
    </location>
</feature>
<protein>
    <recommendedName>
        <fullName evidence="7 8">Bacterioferritin</fullName>
        <ecNumber evidence="7">1.16.3.1</ecNumber>
    </recommendedName>
</protein>
<evidence type="ECO:0000256" key="4">
    <source>
        <dbReference type="ARBA" id="ARBA00022617"/>
    </source>
</evidence>
<evidence type="ECO:0000313" key="11">
    <source>
        <dbReference type="EMBL" id="MBX7458093.1"/>
    </source>
</evidence>
<evidence type="ECO:0000256" key="5">
    <source>
        <dbReference type="ARBA" id="ARBA00022723"/>
    </source>
</evidence>
<feature type="coiled-coil region" evidence="9">
    <location>
        <begin position="117"/>
        <end position="144"/>
    </location>
</feature>
<comment type="catalytic activity">
    <reaction evidence="7">
        <text>4 Fe(2+) + O2 + 4 H(+) = 4 Fe(3+) + 2 H2O</text>
        <dbReference type="Rhea" id="RHEA:11148"/>
        <dbReference type="ChEBI" id="CHEBI:15377"/>
        <dbReference type="ChEBI" id="CHEBI:15378"/>
        <dbReference type="ChEBI" id="CHEBI:15379"/>
        <dbReference type="ChEBI" id="CHEBI:29033"/>
        <dbReference type="ChEBI" id="CHEBI:29034"/>
        <dbReference type="EC" id="1.16.3.1"/>
    </reaction>
</comment>
<dbReference type="Pfam" id="PF00210">
    <property type="entry name" value="Ferritin"/>
    <property type="match status" value="1"/>
</dbReference>
<evidence type="ECO:0000256" key="1">
    <source>
        <dbReference type="ARBA" id="ARBA00001970"/>
    </source>
</evidence>
<keyword evidence="6 7" id="KW-0408">Iron</keyword>
<dbReference type="InterPro" id="IPR009040">
    <property type="entry name" value="Ferritin-like_diiron"/>
</dbReference>
<organism evidence="11 12">
    <name type="scientific">Qipengyuania polymorpha</name>
    <dbReference type="NCBI Taxonomy" id="2867234"/>
    <lineage>
        <taxon>Bacteria</taxon>
        <taxon>Pseudomonadati</taxon>
        <taxon>Pseudomonadota</taxon>
        <taxon>Alphaproteobacteria</taxon>
        <taxon>Sphingomonadales</taxon>
        <taxon>Erythrobacteraceae</taxon>
        <taxon>Qipengyuania</taxon>
    </lineage>
</organism>
<dbReference type="SUPFAM" id="SSF47240">
    <property type="entry name" value="Ferritin-like"/>
    <property type="match status" value="1"/>
</dbReference>
<gene>
    <name evidence="11" type="primary">bfr</name>
    <name evidence="11" type="ORF">K3152_07525</name>
</gene>
<evidence type="ECO:0000256" key="8">
    <source>
        <dbReference type="RuleBase" id="RU000623"/>
    </source>
</evidence>
<keyword evidence="12" id="KW-1185">Reference proteome</keyword>
<dbReference type="EC" id="1.16.3.1" evidence="7"/>
<proteinExistence type="inferred from homology"/>
<dbReference type="CDD" id="cd00907">
    <property type="entry name" value="Bacterioferritin"/>
    <property type="match status" value="1"/>
</dbReference>
<dbReference type="PANTHER" id="PTHR30295:SF0">
    <property type="entry name" value="BACTERIOFERRITIN"/>
    <property type="match status" value="1"/>
</dbReference>
<keyword evidence="4 8" id="KW-0349">Heme</keyword>
<evidence type="ECO:0000313" key="12">
    <source>
        <dbReference type="Proteomes" id="UP000783253"/>
    </source>
</evidence>
<keyword evidence="5 7" id="KW-0479">Metal-binding</keyword>
<dbReference type="PRINTS" id="PR00601">
    <property type="entry name" value="BACFERRITIN"/>
</dbReference>
<dbReference type="InterPro" id="IPR012347">
    <property type="entry name" value="Ferritin-like"/>
</dbReference>
<sequence>MKGDPKVIEFLNKALTNELTAINQYWLHYRVLADWGVTKLAEYERHESIDEMKHADILAERILFLGGLPNFQAIHKLKVGETVEEILKADLAVEMEAIPLLKDAIAHCETVRDFTTREIFERILESEEEHVDFLETQFDMIERMGLQNYVQLNSKAAGEGEEG</sequence>
<name>A0ABS7J3S0_9SPHN</name>
<dbReference type="InterPro" id="IPR009078">
    <property type="entry name" value="Ferritin-like_SF"/>
</dbReference>
<dbReference type="EMBL" id="JAIGNK010000002">
    <property type="protein sequence ID" value="MBX7458093.1"/>
    <property type="molecule type" value="Genomic_DNA"/>
</dbReference>
<dbReference type="PIRSF" id="PIRSF002560">
    <property type="entry name" value="Bacterioferritin"/>
    <property type="match status" value="1"/>
</dbReference>
<dbReference type="Gene3D" id="1.20.1260.10">
    <property type="match status" value="1"/>
</dbReference>
<comment type="function">
    <text evidence="7">Iron-storage protein, whose ferroxidase center binds Fe(2+), oxidizes it using dioxygen to Fe(3+), and participates in the subsequent Fe(3+) oxide mineral core formation within the central cavity of the BFR protein shell.</text>
</comment>
<dbReference type="InterPro" id="IPR002024">
    <property type="entry name" value="Bacterioferritin"/>
</dbReference>
<dbReference type="PROSITE" id="PS00549">
    <property type="entry name" value="BACTERIOFERRITIN"/>
    <property type="match status" value="1"/>
</dbReference>
<comment type="similarity">
    <text evidence="2 7 8">Belongs to the bacterioferritin family.</text>
</comment>
<keyword evidence="9" id="KW-0175">Coiled coil</keyword>
<dbReference type="PANTHER" id="PTHR30295">
    <property type="entry name" value="BACTERIOFERRITIN"/>
    <property type="match status" value="1"/>
</dbReference>
<accession>A0ABS7J3S0</accession>
<comment type="caution">
    <text evidence="11">The sequence shown here is derived from an EMBL/GenBank/DDBJ whole genome shotgun (WGS) entry which is preliminary data.</text>
</comment>
<evidence type="ECO:0000256" key="7">
    <source>
        <dbReference type="PIRNR" id="PIRNR002560"/>
    </source>
</evidence>
<dbReference type="InterPro" id="IPR008331">
    <property type="entry name" value="Ferritin_DPS_dom"/>
</dbReference>
<dbReference type="Proteomes" id="UP000783253">
    <property type="component" value="Unassembled WGS sequence"/>
</dbReference>
<evidence type="ECO:0000256" key="6">
    <source>
        <dbReference type="ARBA" id="ARBA00023004"/>
    </source>
</evidence>
<evidence type="ECO:0000256" key="3">
    <source>
        <dbReference type="ARBA" id="ARBA00022434"/>
    </source>
</evidence>